<comment type="caution">
    <text evidence="11">The sequence shown here is derived from an EMBL/GenBank/DDBJ whole genome shotgun (WGS) entry which is preliminary data.</text>
</comment>
<sequence>MFRSVVYHGNCLLGEAEIFPKNPNNATMNTWRNKEIRISHFSTPSDRCPPLAVLHTISTSGVFFRMESKSPDDSPSSHLFLLHATCLRENKTAIVLLGEIEIHLVAMASRKNLTNYSCFWGFNIMSGLYNSCLTLLNLRCLGIVFDLDETLIVANTMRSFEDKIDALQRKINSESDPQRVAGMLADVKRYQDDKSILKQYVDNDQVLENGKVYKAQSEVVPPLSASQQPIVRPLIRLYEKNIILTRINPMIRDTSVLVRLRPTWEELGSYLTARGRKRFEVYVCTMAERDYAFEMWRLLDPEFNLINISQLPDRIVCVKSGLRKSLVNVFQNVMCHPRMSLVIDDRLKVWDDKDQTRVHVVPAFAPYIAPLAETNGDMPVLRVARNIACNVRASFFKDFDEALLPFISEVFYEDDMSGFLSAPDVGNYIIDVDDSTANNNKDSICIDGLNNVELDRRLKDANTAQDFPLVVNKFDPRLVTCLPQATTTSNMVSQTIPMSVIPLQNNKYNQVSVSVKTIGHSVLQEPSVQSSPAREEGEVPESELDPDTRRRLLILQHGQDVRDNTAADSSLPVRPPVPSPVQPHGNWFSMDEDVSPSQMIRRAKEYPLEPESILYDKKRSDHTVHTPFFHGMENSSRTDRGFHANQRLSKKIYRGRRVRVNHSAPVNCESFPGEEISGHHLPKNRDTSLEPRRFSSQYAETPIRVLEGIASKCRANLDFRNTLIYSTEVQFCTEVDFYGENVGKGVGRTKKESQHYAAEHSLRTLS</sequence>
<dbReference type="EC" id="3.1.3.16" evidence="2"/>
<dbReference type="InterPro" id="IPR023214">
    <property type="entry name" value="HAD_sf"/>
</dbReference>
<evidence type="ECO:0000256" key="6">
    <source>
        <dbReference type="ARBA" id="ARBA00048336"/>
    </source>
</evidence>
<dbReference type="InterPro" id="IPR039189">
    <property type="entry name" value="Fcp1"/>
</dbReference>
<evidence type="ECO:0000256" key="5">
    <source>
        <dbReference type="ARBA" id="ARBA00047761"/>
    </source>
</evidence>
<comment type="subcellular location">
    <subcellularLocation>
        <location evidence="1">Nucleus</location>
    </subcellularLocation>
</comment>
<dbReference type="PROSITE" id="PS50969">
    <property type="entry name" value="FCP1"/>
    <property type="match status" value="1"/>
</dbReference>
<dbReference type="GO" id="GO:0008420">
    <property type="term" value="F:RNA polymerase II CTD heptapeptide repeat phosphatase activity"/>
    <property type="evidence" value="ECO:0000318"/>
    <property type="project" value="GO_Central"/>
</dbReference>
<dbReference type="InterPro" id="IPR014720">
    <property type="entry name" value="dsRBD_dom"/>
</dbReference>
<accession>A0A0K9PYY1</accession>
<name>A0A0K9PYY1_ZOSMR</name>
<dbReference type="AlphaFoldDB" id="A0A0K9PYY1"/>
<dbReference type="Proteomes" id="UP000036987">
    <property type="component" value="Unassembled WGS sequence"/>
</dbReference>
<keyword evidence="12" id="KW-1185">Reference proteome</keyword>
<dbReference type="PANTHER" id="PTHR23081:SF0">
    <property type="entry name" value="RNA POLYMERASE II C-TERMINAL DOMAIN PHOSPHATASE-LIKE 1"/>
    <property type="match status" value="1"/>
</dbReference>
<dbReference type="PROSITE" id="PS50137">
    <property type="entry name" value="DS_RBD"/>
    <property type="match status" value="1"/>
</dbReference>
<keyword evidence="7" id="KW-0694">RNA-binding</keyword>
<proteinExistence type="predicted"/>
<feature type="non-terminal residue" evidence="11">
    <location>
        <position position="766"/>
    </location>
</feature>
<evidence type="ECO:0000256" key="7">
    <source>
        <dbReference type="PROSITE-ProRule" id="PRU00266"/>
    </source>
</evidence>
<dbReference type="STRING" id="29655.A0A0K9PYY1"/>
<dbReference type="PANTHER" id="PTHR23081">
    <property type="entry name" value="RNA POLYMERASE II CTD PHOSPHATASE"/>
    <property type="match status" value="1"/>
</dbReference>
<dbReference type="InterPro" id="IPR036412">
    <property type="entry name" value="HAD-like_sf"/>
</dbReference>
<feature type="region of interest" description="Disordered" evidence="8">
    <location>
        <begin position="523"/>
        <end position="584"/>
    </location>
</feature>
<dbReference type="Pfam" id="PF03031">
    <property type="entry name" value="NIF"/>
    <property type="match status" value="1"/>
</dbReference>
<feature type="domain" description="DRBM" evidence="9">
    <location>
        <begin position="701"/>
        <end position="766"/>
    </location>
</feature>
<dbReference type="FunFam" id="3.40.50.1000:FF:000035">
    <property type="entry name" value="RNA polymerase II C-terminal domain phosphatase-like 1"/>
    <property type="match status" value="1"/>
</dbReference>
<dbReference type="Gene3D" id="3.40.50.1000">
    <property type="entry name" value="HAD superfamily/HAD-like"/>
    <property type="match status" value="1"/>
</dbReference>
<dbReference type="InterPro" id="IPR004274">
    <property type="entry name" value="FCP1_dom"/>
</dbReference>
<dbReference type="GO" id="GO:0003723">
    <property type="term" value="F:RNA binding"/>
    <property type="evidence" value="ECO:0007669"/>
    <property type="project" value="UniProtKB-UniRule"/>
</dbReference>
<evidence type="ECO:0000256" key="2">
    <source>
        <dbReference type="ARBA" id="ARBA00013081"/>
    </source>
</evidence>
<comment type="catalytic activity">
    <reaction evidence="5">
        <text>O-phospho-L-seryl-[protein] + H2O = L-seryl-[protein] + phosphate</text>
        <dbReference type="Rhea" id="RHEA:20629"/>
        <dbReference type="Rhea" id="RHEA-COMP:9863"/>
        <dbReference type="Rhea" id="RHEA-COMP:11604"/>
        <dbReference type="ChEBI" id="CHEBI:15377"/>
        <dbReference type="ChEBI" id="CHEBI:29999"/>
        <dbReference type="ChEBI" id="CHEBI:43474"/>
        <dbReference type="ChEBI" id="CHEBI:83421"/>
        <dbReference type="EC" id="3.1.3.16"/>
    </reaction>
</comment>
<reference evidence="12" key="1">
    <citation type="journal article" date="2016" name="Nature">
        <title>The genome of the seagrass Zostera marina reveals angiosperm adaptation to the sea.</title>
        <authorList>
            <person name="Olsen J.L."/>
            <person name="Rouze P."/>
            <person name="Verhelst B."/>
            <person name="Lin Y.-C."/>
            <person name="Bayer T."/>
            <person name="Collen J."/>
            <person name="Dattolo E."/>
            <person name="De Paoli E."/>
            <person name="Dittami S."/>
            <person name="Maumus F."/>
            <person name="Michel G."/>
            <person name="Kersting A."/>
            <person name="Lauritano C."/>
            <person name="Lohaus R."/>
            <person name="Toepel M."/>
            <person name="Tonon T."/>
            <person name="Vanneste K."/>
            <person name="Amirebrahimi M."/>
            <person name="Brakel J."/>
            <person name="Bostroem C."/>
            <person name="Chovatia M."/>
            <person name="Grimwood J."/>
            <person name="Jenkins J.W."/>
            <person name="Jueterbock A."/>
            <person name="Mraz A."/>
            <person name="Stam W.T."/>
            <person name="Tice H."/>
            <person name="Bornberg-Bauer E."/>
            <person name="Green P.J."/>
            <person name="Pearson G.A."/>
            <person name="Procaccini G."/>
            <person name="Duarte C.M."/>
            <person name="Schmutz J."/>
            <person name="Reusch T.B.H."/>
            <person name="Van de Peer Y."/>
        </authorList>
    </citation>
    <scope>NUCLEOTIDE SEQUENCE [LARGE SCALE GENOMIC DNA]</scope>
    <source>
        <strain evidence="12">cv. Finnish</strain>
    </source>
</reference>
<organism evidence="11 12">
    <name type="scientific">Zostera marina</name>
    <name type="common">Eelgrass</name>
    <dbReference type="NCBI Taxonomy" id="29655"/>
    <lineage>
        <taxon>Eukaryota</taxon>
        <taxon>Viridiplantae</taxon>
        <taxon>Streptophyta</taxon>
        <taxon>Embryophyta</taxon>
        <taxon>Tracheophyta</taxon>
        <taxon>Spermatophyta</taxon>
        <taxon>Magnoliopsida</taxon>
        <taxon>Liliopsida</taxon>
        <taxon>Zosteraceae</taxon>
        <taxon>Zostera</taxon>
    </lineage>
</organism>
<evidence type="ECO:0000256" key="8">
    <source>
        <dbReference type="SAM" id="MobiDB-lite"/>
    </source>
</evidence>
<gene>
    <name evidence="11" type="ORF">ZOSMA_133G00610</name>
</gene>
<evidence type="ECO:0000256" key="4">
    <source>
        <dbReference type="ARBA" id="ARBA00023242"/>
    </source>
</evidence>
<keyword evidence="4" id="KW-0539">Nucleus</keyword>
<protein>
    <recommendedName>
        <fullName evidence="2">protein-serine/threonine phosphatase</fullName>
        <ecNumber evidence="2">3.1.3.16</ecNumber>
    </recommendedName>
</protein>
<evidence type="ECO:0000256" key="1">
    <source>
        <dbReference type="ARBA" id="ARBA00004123"/>
    </source>
</evidence>
<keyword evidence="3" id="KW-0378">Hydrolase</keyword>
<dbReference type="GO" id="GO:0005634">
    <property type="term" value="C:nucleus"/>
    <property type="evidence" value="ECO:0007669"/>
    <property type="project" value="UniProtKB-SubCell"/>
</dbReference>
<dbReference type="SUPFAM" id="SSF56784">
    <property type="entry name" value="HAD-like"/>
    <property type="match status" value="1"/>
</dbReference>
<evidence type="ECO:0000256" key="3">
    <source>
        <dbReference type="ARBA" id="ARBA00022801"/>
    </source>
</evidence>
<dbReference type="OrthoDB" id="10249888at2759"/>
<evidence type="ECO:0000313" key="12">
    <source>
        <dbReference type="Proteomes" id="UP000036987"/>
    </source>
</evidence>
<dbReference type="SMART" id="SM00577">
    <property type="entry name" value="CPDc"/>
    <property type="match status" value="1"/>
</dbReference>
<comment type="catalytic activity">
    <reaction evidence="6">
        <text>O-phospho-L-threonyl-[protein] + H2O = L-threonyl-[protein] + phosphate</text>
        <dbReference type="Rhea" id="RHEA:47004"/>
        <dbReference type="Rhea" id="RHEA-COMP:11060"/>
        <dbReference type="Rhea" id="RHEA-COMP:11605"/>
        <dbReference type="ChEBI" id="CHEBI:15377"/>
        <dbReference type="ChEBI" id="CHEBI:30013"/>
        <dbReference type="ChEBI" id="CHEBI:43474"/>
        <dbReference type="ChEBI" id="CHEBI:61977"/>
        <dbReference type="EC" id="3.1.3.16"/>
    </reaction>
</comment>
<dbReference type="SUPFAM" id="SSF54768">
    <property type="entry name" value="dsRNA-binding domain-like"/>
    <property type="match status" value="1"/>
</dbReference>
<evidence type="ECO:0000259" key="9">
    <source>
        <dbReference type="PROSITE" id="PS50137"/>
    </source>
</evidence>
<dbReference type="EMBL" id="LFYR01000391">
    <property type="protein sequence ID" value="KMZ74211.1"/>
    <property type="molecule type" value="Genomic_DNA"/>
</dbReference>
<dbReference type="Gene3D" id="3.30.160.20">
    <property type="match status" value="1"/>
</dbReference>
<evidence type="ECO:0000313" key="11">
    <source>
        <dbReference type="EMBL" id="KMZ74211.1"/>
    </source>
</evidence>
<evidence type="ECO:0000259" key="10">
    <source>
        <dbReference type="PROSITE" id="PS50969"/>
    </source>
</evidence>
<feature type="domain" description="FCP1 homology" evidence="10">
    <location>
        <begin position="136"/>
        <end position="387"/>
    </location>
</feature>